<feature type="transmembrane region" description="Helical" evidence="2">
    <location>
        <begin position="115"/>
        <end position="138"/>
    </location>
</feature>
<evidence type="ECO:0000313" key="3">
    <source>
        <dbReference type="EMBL" id="WVW86003.1"/>
    </source>
</evidence>
<organism evidence="3 4">
    <name type="scientific">Kwoniella bestiolae CBS 10118</name>
    <dbReference type="NCBI Taxonomy" id="1296100"/>
    <lineage>
        <taxon>Eukaryota</taxon>
        <taxon>Fungi</taxon>
        <taxon>Dikarya</taxon>
        <taxon>Basidiomycota</taxon>
        <taxon>Agaricomycotina</taxon>
        <taxon>Tremellomycetes</taxon>
        <taxon>Tremellales</taxon>
        <taxon>Cryptococcaceae</taxon>
        <taxon>Kwoniella</taxon>
    </lineage>
</organism>
<reference evidence="3" key="2">
    <citation type="submission" date="2024-02" db="EMBL/GenBank/DDBJ databases">
        <title>Comparative genomics of Cryptococcus and Kwoniella reveals pathogenesis evolution and contrasting modes of karyotype evolution via chromosome fusion or intercentromeric recombination.</title>
        <authorList>
            <person name="Coelho M.A."/>
            <person name="David-Palma M."/>
            <person name="Shea T."/>
            <person name="Bowers K."/>
            <person name="McGinley-Smith S."/>
            <person name="Mohammad A.W."/>
            <person name="Gnirke A."/>
            <person name="Yurkov A.M."/>
            <person name="Nowrousian M."/>
            <person name="Sun S."/>
            <person name="Cuomo C.A."/>
            <person name="Heitman J."/>
        </authorList>
    </citation>
    <scope>NUCLEOTIDE SEQUENCE</scope>
    <source>
        <strain evidence="3">CBS 10118</strain>
    </source>
</reference>
<sequence length="251" mass="28208">MTFLAKLIPLNPSYRFKLSSNSFLLVEGGVKDQGGLSGAQGNAHAGEVWDLGGLGVCKVGEKCQEGQDPPANYKPIQQVLQLHLAITTIFFLICTSSYIFFLFPQAKSSKRYSTLVPLLAPFITSLILISDLCVAHTLEIKEGVKDVWRVGVFWLGTVSFVFSIIWCILAELDGMYKRRDSAESDEPIVQREQERRLAEKAVHGVFSLWPWRREEKKRSRSKEGSGRERSKSHHSDSKKSHHRSKSRSGTV</sequence>
<reference evidence="3" key="1">
    <citation type="submission" date="2013-07" db="EMBL/GenBank/DDBJ databases">
        <authorList>
            <consortium name="The Broad Institute Genome Sequencing Platform"/>
            <person name="Cuomo C."/>
            <person name="Litvintseva A."/>
            <person name="Chen Y."/>
            <person name="Heitman J."/>
            <person name="Sun S."/>
            <person name="Springer D."/>
            <person name="Dromer F."/>
            <person name="Young S.K."/>
            <person name="Zeng Q."/>
            <person name="Gargeya S."/>
            <person name="Fitzgerald M."/>
            <person name="Abouelleil A."/>
            <person name="Alvarado L."/>
            <person name="Berlin A.M."/>
            <person name="Chapman S.B."/>
            <person name="Dewar J."/>
            <person name="Goldberg J."/>
            <person name="Griggs A."/>
            <person name="Gujja S."/>
            <person name="Hansen M."/>
            <person name="Howarth C."/>
            <person name="Imamovic A."/>
            <person name="Larimer J."/>
            <person name="McCowan C."/>
            <person name="Murphy C."/>
            <person name="Pearson M."/>
            <person name="Priest M."/>
            <person name="Roberts A."/>
            <person name="Saif S."/>
            <person name="Shea T."/>
            <person name="Sykes S."/>
            <person name="Wortman J."/>
            <person name="Nusbaum C."/>
            <person name="Birren B."/>
        </authorList>
    </citation>
    <scope>NUCLEOTIDE SEQUENCE</scope>
    <source>
        <strain evidence="3">CBS 10118</strain>
    </source>
</reference>
<gene>
    <name evidence="3" type="ORF">I302_108041</name>
</gene>
<name>A0AAJ8MAM8_9TREE</name>
<dbReference type="Proteomes" id="UP000092730">
    <property type="component" value="Chromosome 7"/>
</dbReference>
<evidence type="ECO:0000313" key="4">
    <source>
        <dbReference type="Proteomes" id="UP000092730"/>
    </source>
</evidence>
<feature type="transmembrane region" description="Helical" evidence="2">
    <location>
        <begin position="82"/>
        <end position="103"/>
    </location>
</feature>
<dbReference type="KEGG" id="kbi:30211992"/>
<dbReference type="GeneID" id="30211992"/>
<keyword evidence="2" id="KW-0472">Membrane</keyword>
<proteinExistence type="predicted"/>
<dbReference type="AlphaFoldDB" id="A0AAJ8MAM8"/>
<keyword evidence="4" id="KW-1185">Reference proteome</keyword>
<accession>A0AAJ8MAM8</accession>
<feature type="region of interest" description="Disordered" evidence="1">
    <location>
        <begin position="213"/>
        <end position="251"/>
    </location>
</feature>
<feature type="compositionally biased region" description="Basic residues" evidence="1">
    <location>
        <begin position="239"/>
        <end position="251"/>
    </location>
</feature>
<evidence type="ECO:0000256" key="1">
    <source>
        <dbReference type="SAM" id="MobiDB-lite"/>
    </source>
</evidence>
<protein>
    <submittedName>
        <fullName evidence="3">Uncharacterized protein</fullName>
    </submittedName>
</protein>
<feature type="transmembrane region" description="Helical" evidence="2">
    <location>
        <begin position="150"/>
        <end position="169"/>
    </location>
</feature>
<dbReference type="EMBL" id="CP144547">
    <property type="protein sequence ID" value="WVW86003.1"/>
    <property type="molecule type" value="Genomic_DNA"/>
</dbReference>
<feature type="compositionally biased region" description="Basic and acidic residues" evidence="1">
    <location>
        <begin position="213"/>
        <end position="238"/>
    </location>
</feature>
<keyword evidence="2" id="KW-1133">Transmembrane helix</keyword>
<evidence type="ECO:0000256" key="2">
    <source>
        <dbReference type="SAM" id="Phobius"/>
    </source>
</evidence>
<keyword evidence="2" id="KW-0812">Transmembrane</keyword>
<dbReference type="RefSeq" id="XP_065726661.1">
    <property type="nucleotide sequence ID" value="XM_065870589.1"/>
</dbReference>